<proteinExistence type="inferred from homology"/>
<feature type="transmembrane region" description="Helical" evidence="6">
    <location>
        <begin position="7"/>
        <end position="24"/>
    </location>
</feature>
<organism evidence="7 8">
    <name type="scientific">Desulfosarcina widdelii</name>
    <dbReference type="NCBI Taxonomy" id="947919"/>
    <lineage>
        <taxon>Bacteria</taxon>
        <taxon>Pseudomonadati</taxon>
        <taxon>Thermodesulfobacteriota</taxon>
        <taxon>Desulfobacteria</taxon>
        <taxon>Desulfobacterales</taxon>
        <taxon>Desulfosarcinaceae</taxon>
        <taxon>Desulfosarcina</taxon>
    </lineage>
</organism>
<evidence type="ECO:0000313" key="8">
    <source>
        <dbReference type="Proteomes" id="UP000427769"/>
    </source>
</evidence>
<keyword evidence="8" id="KW-1185">Reference proteome</keyword>
<evidence type="ECO:0000256" key="3">
    <source>
        <dbReference type="ARBA" id="ARBA00022692"/>
    </source>
</evidence>
<evidence type="ECO:0000313" key="7">
    <source>
        <dbReference type="EMBL" id="BBO76048.1"/>
    </source>
</evidence>
<feature type="transmembrane region" description="Helical" evidence="6">
    <location>
        <begin position="109"/>
        <end position="127"/>
    </location>
</feature>
<feature type="transmembrane region" description="Helical" evidence="6">
    <location>
        <begin position="160"/>
        <end position="181"/>
    </location>
</feature>
<gene>
    <name evidence="7" type="ORF">DSCW_34650</name>
</gene>
<reference evidence="7 8" key="1">
    <citation type="submission" date="2019-11" db="EMBL/GenBank/DDBJ databases">
        <title>Comparative genomics of hydrocarbon-degrading Desulfosarcina strains.</title>
        <authorList>
            <person name="Watanabe M."/>
            <person name="Kojima H."/>
            <person name="Fukui M."/>
        </authorList>
    </citation>
    <scope>NUCLEOTIDE SEQUENCE [LARGE SCALE GENOMIC DNA]</scope>
    <source>
        <strain evidence="7 8">PP31</strain>
    </source>
</reference>
<dbReference type="Pfam" id="PF07947">
    <property type="entry name" value="YhhN"/>
    <property type="match status" value="1"/>
</dbReference>
<evidence type="ECO:0000256" key="4">
    <source>
        <dbReference type="ARBA" id="ARBA00022989"/>
    </source>
</evidence>
<feature type="transmembrane region" description="Helical" evidence="6">
    <location>
        <begin position="78"/>
        <end position="97"/>
    </location>
</feature>
<name>A0A5K7Z4V9_9BACT</name>
<comment type="subcellular location">
    <subcellularLocation>
        <location evidence="1">Membrane</location>
        <topology evidence="1">Multi-pass membrane protein</topology>
    </subcellularLocation>
</comment>
<dbReference type="GO" id="GO:0016787">
    <property type="term" value="F:hydrolase activity"/>
    <property type="evidence" value="ECO:0007669"/>
    <property type="project" value="TreeGrafter"/>
</dbReference>
<dbReference type="EMBL" id="AP021875">
    <property type="protein sequence ID" value="BBO76048.1"/>
    <property type="molecule type" value="Genomic_DNA"/>
</dbReference>
<dbReference type="InterPro" id="IPR012506">
    <property type="entry name" value="TMEM86B-like"/>
</dbReference>
<evidence type="ECO:0000256" key="5">
    <source>
        <dbReference type="ARBA" id="ARBA00023136"/>
    </source>
</evidence>
<feature type="transmembrane region" description="Helical" evidence="6">
    <location>
        <begin position="30"/>
        <end position="48"/>
    </location>
</feature>
<dbReference type="PANTHER" id="PTHR31885">
    <property type="entry name" value="GH04784P"/>
    <property type="match status" value="1"/>
</dbReference>
<keyword evidence="4 6" id="KW-1133">Transmembrane helix</keyword>
<feature type="transmembrane region" description="Helical" evidence="6">
    <location>
        <begin position="133"/>
        <end position="153"/>
    </location>
</feature>
<dbReference type="OrthoDB" id="345840at2"/>
<dbReference type="KEGG" id="dwd:DSCW_34650"/>
<feature type="transmembrane region" description="Helical" evidence="6">
    <location>
        <begin position="193"/>
        <end position="214"/>
    </location>
</feature>
<keyword evidence="5 6" id="KW-0472">Membrane</keyword>
<evidence type="ECO:0000256" key="1">
    <source>
        <dbReference type="ARBA" id="ARBA00004141"/>
    </source>
</evidence>
<dbReference type="PANTHER" id="PTHR31885:SF6">
    <property type="entry name" value="GH04784P"/>
    <property type="match status" value="1"/>
</dbReference>
<dbReference type="Proteomes" id="UP000427769">
    <property type="component" value="Chromosome"/>
</dbReference>
<accession>A0A5K7Z4V9</accession>
<evidence type="ECO:0000256" key="6">
    <source>
        <dbReference type="SAM" id="Phobius"/>
    </source>
</evidence>
<sequence length="225" mass="23878">MTRTSKIFYLIFFSFAVIFIATLHMRPYPFVYLVKAVPIYSLAALAFLNIPGLRGKLIGLGLVFSGVGDIVLELAGDSLFAVGLGAFLTAHLFYIAAFTKGIRFKGARGMVAAAIMVYGCLIGFVMVPNLGDMLVPVLAYLLVIVAMGVLAALGGVNHWLVVAGACLFIASDSLIAVNRFIAPVPNSGLLIMATYYPAQLLITAGASLHGFGFVQNLGTPRQLSL</sequence>
<evidence type="ECO:0008006" key="9">
    <source>
        <dbReference type="Google" id="ProtNLM"/>
    </source>
</evidence>
<protein>
    <recommendedName>
        <fullName evidence="9">Lysoplasmalogenase</fullName>
    </recommendedName>
</protein>
<dbReference type="GO" id="GO:0016020">
    <property type="term" value="C:membrane"/>
    <property type="evidence" value="ECO:0007669"/>
    <property type="project" value="UniProtKB-SubCell"/>
</dbReference>
<keyword evidence="3 6" id="KW-0812">Transmembrane</keyword>
<dbReference type="RefSeq" id="WP_155304907.1">
    <property type="nucleotide sequence ID" value="NZ_AP021875.1"/>
</dbReference>
<feature type="transmembrane region" description="Helical" evidence="6">
    <location>
        <begin position="55"/>
        <end position="72"/>
    </location>
</feature>
<dbReference type="AlphaFoldDB" id="A0A5K7Z4V9"/>
<comment type="similarity">
    <text evidence="2">Belongs to the TMEM86 family.</text>
</comment>
<evidence type="ECO:0000256" key="2">
    <source>
        <dbReference type="ARBA" id="ARBA00007375"/>
    </source>
</evidence>